<accession>A0A5C4JTR2</accession>
<dbReference type="PANTHER" id="PTHR45953:SF1">
    <property type="entry name" value="IDURONATE 2-SULFATASE"/>
    <property type="match status" value="1"/>
</dbReference>
<dbReference type="RefSeq" id="WP_138747745.1">
    <property type="nucleotide sequence ID" value="NZ_VCLB01000003.1"/>
</dbReference>
<keyword evidence="2" id="KW-0378">Hydrolase</keyword>
<dbReference type="Gene3D" id="3.40.720.10">
    <property type="entry name" value="Alkaline Phosphatase, subunit A"/>
    <property type="match status" value="1"/>
</dbReference>
<dbReference type="AlphaFoldDB" id="A0A5C4JTR2"/>
<sequence>MKTIFVLFDSLNRNALGAFGSKSVETPNFDRFAERAVTFDRHYVGSMPCMPARRDMHTGRLNFTHRSWGPLEPFDNSFAEIMKRNGVYTHLISDHLHYFEDGGHGFHTRFSSYDFIRGQEYDPWVAMVEPPLDRIREQFDPRHYDTDHPDKRLQHTVNRATIVDEADFPGPKCFASAFDFLDRNRDAENWFLMLECFDPHEPFHAPDRFKAAYETGYNGGILDWPHYDRATESPEEIAEIRANYAALVAMCDDYFGRLMDYMDAHDMWDDTCVVLTTDHGFLLAEHDWWGKCRMPYYEEVSHIPLMVYHPDHKELAGARRAHLTQTTDLMPTLLDLHDLDLPTEVTGKSIMPVLAGNEPIRDAAVFGVFSGPIGVTDGNHVLYHYPPDLTREGLFEYTLAPAHMTAPFTVEELRSARLHPGFDFTKGVPVLAIDARRDAKRVPYNDGKGFDDLGTRLYDLAADPQQKAPVDEPAIAERLYGLMVEELTVHDTPAEVYRWYELETD</sequence>
<dbReference type="Pfam" id="PF00884">
    <property type="entry name" value="Sulfatase"/>
    <property type="match status" value="1"/>
</dbReference>
<gene>
    <name evidence="4" type="ORF">FF124_06910</name>
</gene>
<keyword evidence="1" id="KW-0479">Metal-binding</keyword>
<evidence type="ECO:0000256" key="2">
    <source>
        <dbReference type="ARBA" id="ARBA00022801"/>
    </source>
</evidence>
<comment type="caution">
    <text evidence="4">The sequence shown here is derived from an EMBL/GenBank/DDBJ whole genome shotgun (WGS) entry which is preliminary data.</text>
</comment>
<name>A0A5C4JTR2_9HYPH</name>
<dbReference type="CDD" id="cd16148">
    <property type="entry name" value="sulfatase_like"/>
    <property type="match status" value="1"/>
</dbReference>
<evidence type="ECO:0000313" key="5">
    <source>
        <dbReference type="Proteomes" id="UP000307874"/>
    </source>
</evidence>
<evidence type="ECO:0000313" key="4">
    <source>
        <dbReference type="EMBL" id="TNB48845.1"/>
    </source>
</evidence>
<evidence type="ECO:0000259" key="3">
    <source>
        <dbReference type="Pfam" id="PF00884"/>
    </source>
</evidence>
<evidence type="ECO:0000256" key="1">
    <source>
        <dbReference type="ARBA" id="ARBA00022723"/>
    </source>
</evidence>
<dbReference type="OrthoDB" id="9795675at2"/>
<dbReference type="InterPro" id="IPR017850">
    <property type="entry name" value="Alkaline_phosphatase_core_sf"/>
</dbReference>
<reference evidence="4 5" key="1">
    <citation type="submission" date="2019-06" db="EMBL/GenBank/DDBJ databases">
        <title>Martelella lutilitoris sp. nov., isolated from a tidal mudflat.</title>
        <authorList>
            <person name="Kim Y.-J."/>
        </authorList>
    </citation>
    <scope>NUCLEOTIDE SEQUENCE [LARGE SCALE GENOMIC DNA]</scope>
    <source>
        <strain evidence="4 5">GH2-6</strain>
    </source>
</reference>
<dbReference type="SUPFAM" id="SSF53649">
    <property type="entry name" value="Alkaline phosphatase-like"/>
    <property type="match status" value="1"/>
</dbReference>
<proteinExistence type="predicted"/>
<dbReference type="PANTHER" id="PTHR45953">
    <property type="entry name" value="IDURONATE 2-SULFATASE"/>
    <property type="match status" value="1"/>
</dbReference>
<dbReference type="GO" id="GO:0005737">
    <property type="term" value="C:cytoplasm"/>
    <property type="evidence" value="ECO:0007669"/>
    <property type="project" value="TreeGrafter"/>
</dbReference>
<dbReference type="InterPro" id="IPR000917">
    <property type="entry name" value="Sulfatase_N"/>
</dbReference>
<protein>
    <submittedName>
        <fullName evidence="4">Sulfatase</fullName>
    </submittedName>
</protein>
<dbReference type="EMBL" id="VCLB01000003">
    <property type="protein sequence ID" value="TNB48845.1"/>
    <property type="molecule type" value="Genomic_DNA"/>
</dbReference>
<dbReference type="GO" id="GO:0046872">
    <property type="term" value="F:metal ion binding"/>
    <property type="evidence" value="ECO:0007669"/>
    <property type="project" value="UniProtKB-KW"/>
</dbReference>
<dbReference type="GO" id="GO:0004423">
    <property type="term" value="F:iduronate-2-sulfatase activity"/>
    <property type="evidence" value="ECO:0007669"/>
    <property type="project" value="TreeGrafter"/>
</dbReference>
<keyword evidence="5" id="KW-1185">Reference proteome</keyword>
<organism evidence="4 5">
    <name type="scientific">Martelella lutilitoris</name>
    <dbReference type="NCBI Taxonomy" id="2583532"/>
    <lineage>
        <taxon>Bacteria</taxon>
        <taxon>Pseudomonadati</taxon>
        <taxon>Pseudomonadota</taxon>
        <taxon>Alphaproteobacteria</taxon>
        <taxon>Hyphomicrobiales</taxon>
        <taxon>Aurantimonadaceae</taxon>
        <taxon>Martelella</taxon>
    </lineage>
</organism>
<feature type="domain" description="Sulfatase N-terminal" evidence="3">
    <location>
        <begin position="3"/>
        <end position="337"/>
    </location>
</feature>
<dbReference type="Proteomes" id="UP000307874">
    <property type="component" value="Unassembled WGS sequence"/>
</dbReference>